<evidence type="ECO:0008006" key="4">
    <source>
        <dbReference type="Google" id="ProtNLM"/>
    </source>
</evidence>
<keyword evidence="1" id="KW-0175">Coiled coil</keyword>
<evidence type="ECO:0000313" key="3">
    <source>
        <dbReference type="Proteomes" id="UP000265703"/>
    </source>
</evidence>
<dbReference type="STRING" id="658196.A0A397SCP0"/>
<organism evidence="2 3">
    <name type="scientific">Glomus cerebriforme</name>
    <dbReference type="NCBI Taxonomy" id="658196"/>
    <lineage>
        <taxon>Eukaryota</taxon>
        <taxon>Fungi</taxon>
        <taxon>Fungi incertae sedis</taxon>
        <taxon>Mucoromycota</taxon>
        <taxon>Glomeromycotina</taxon>
        <taxon>Glomeromycetes</taxon>
        <taxon>Glomerales</taxon>
        <taxon>Glomeraceae</taxon>
        <taxon>Glomus</taxon>
    </lineage>
</organism>
<comment type="caution">
    <text evidence="2">The sequence shown here is derived from an EMBL/GenBank/DDBJ whole genome shotgun (WGS) entry which is preliminary data.</text>
</comment>
<dbReference type="AlphaFoldDB" id="A0A397SCP0"/>
<dbReference type="Proteomes" id="UP000265703">
    <property type="component" value="Unassembled WGS sequence"/>
</dbReference>
<accession>A0A397SCP0</accession>
<evidence type="ECO:0000256" key="1">
    <source>
        <dbReference type="SAM" id="Coils"/>
    </source>
</evidence>
<gene>
    <name evidence="2" type="ORF">C1645_859881</name>
</gene>
<dbReference type="EMBL" id="QKYT01000521">
    <property type="protein sequence ID" value="RIA84053.1"/>
    <property type="molecule type" value="Genomic_DNA"/>
</dbReference>
<dbReference type="OrthoDB" id="2400708at2759"/>
<feature type="coiled-coil region" evidence="1">
    <location>
        <begin position="169"/>
        <end position="196"/>
    </location>
</feature>
<reference evidence="2 3" key="1">
    <citation type="submission" date="2018-06" db="EMBL/GenBank/DDBJ databases">
        <title>Comparative genomics reveals the genomic features of Rhizophagus irregularis, R. cerebriforme, R. diaphanum and Gigaspora rosea, and their symbiotic lifestyle signature.</title>
        <authorList>
            <person name="Morin E."/>
            <person name="San Clemente H."/>
            <person name="Chen E.C.H."/>
            <person name="De La Providencia I."/>
            <person name="Hainaut M."/>
            <person name="Kuo A."/>
            <person name="Kohler A."/>
            <person name="Murat C."/>
            <person name="Tang N."/>
            <person name="Roy S."/>
            <person name="Loubradou J."/>
            <person name="Henrissat B."/>
            <person name="Grigoriev I.V."/>
            <person name="Corradi N."/>
            <person name="Roux C."/>
            <person name="Martin F.M."/>
        </authorList>
    </citation>
    <scope>NUCLEOTIDE SEQUENCE [LARGE SCALE GENOMIC DNA]</scope>
    <source>
        <strain evidence="2 3">DAOM 227022</strain>
    </source>
</reference>
<keyword evidence="3" id="KW-1185">Reference proteome</keyword>
<name>A0A397SCP0_9GLOM</name>
<feature type="coiled-coil region" evidence="1">
    <location>
        <begin position="221"/>
        <end position="248"/>
    </location>
</feature>
<evidence type="ECO:0000313" key="2">
    <source>
        <dbReference type="EMBL" id="RIA84053.1"/>
    </source>
</evidence>
<proteinExistence type="predicted"/>
<sequence length="277" mass="31983">MADIAQVNRTLKRALGLPDRALNNVLEPGESLADRIANAGNETGIVNMPPFSEREDENVSDWVKQFEVAFTAMGKAAGANGTRQAAYAATCLRGRFTREDVRRRKMIELARMNQGKNKSIEEYTRRFRAVLRIVTRGHALDNMYQVNYFIQRLELMLGYQVRKTNPANLNNAIDEARKEEKARNELIMKIAGLNKEQTGQERSMKEILNEEANKYKKTNPIAKESQNKEVKNDEMDDLINRIKRMEAYMMRISRNNRKPIRNNNVDWSKMTCYKCGK</sequence>
<protein>
    <recommendedName>
        <fullName evidence="4">Retrotransposon gag domain-containing protein</fullName>
    </recommendedName>
</protein>